<evidence type="ECO:0000313" key="3">
    <source>
        <dbReference type="Proteomes" id="UP000007264"/>
    </source>
</evidence>
<name>I0YK77_COCSC</name>
<accession>I0YK77</accession>
<proteinExistence type="predicted"/>
<dbReference type="GeneID" id="17036725"/>
<protein>
    <recommendedName>
        <fullName evidence="4">BZIP domain-containing protein</fullName>
    </recommendedName>
</protein>
<dbReference type="EMBL" id="AGSI01000022">
    <property type="protein sequence ID" value="EIE18796.1"/>
    <property type="molecule type" value="Genomic_DNA"/>
</dbReference>
<sequence length="447" mass="48818">MVTMGTKMPFPEELELHSFLDLNLPVTDLDPFTAHTDWLNTLPSPNHSADVSENSLNGSGSSHYPFDDLFVTTDTFPVGSKHEIPAAESPARIGLKKEAKSNSNASRGSADGSAGTTPKPKGHRTAAAMERNRRGARKFRERQKQKFMDLTNRVEMLETELIAMKLCKLKMEADKTQVELHAKQMEKTLSALQAAHSSEEHQGDDAAEELGSHAVTNGSDSVYISVPDSSPMPADMHTIKGLSYTQAFGIYKSYVAALRQCLSELEQDSASQASLQRVGTLVHDLTVFASRMQATSTVPLWQLYHKQECCLDPTTSFEFERDLLSTLDLGDDQRAALVAAQRRYRGALRALAKERATINAAMAAAAAPGKDGLKKAHEAMWALKGSLAKEPRYTEAFLSACMRALMPLQTAKLIVAFFPRTVWPDFSTICASIALDAGDNSVLDGPV</sequence>
<evidence type="ECO:0000256" key="1">
    <source>
        <dbReference type="SAM" id="MobiDB-lite"/>
    </source>
</evidence>
<dbReference type="AlphaFoldDB" id="I0YK77"/>
<comment type="caution">
    <text evidence="2">The sequence shown here is derived from an EMBL/GenBank/DDBJ whole genome shotgun (WGS) entry which is preliminary data.</text>
</comment>
<organism evidence="2 3">
    <name type="scientific">Coccomyxa subellipsoidea (strain C-169)</name>
    <name type="common">Green microalga</name>
    <dbReference type="NCBI Taxonomy" id="574566"/>
    <lineage>
        <taxon>Eukaryota</taxon>
        <taxon>Viridiplantae</taxon>
        <taxon>Chlorophyta</taxon>
        <taxon>core chlorophytes</taxon>
        <taxon>Trebouxiophyceae</taxon>
        <taxon>Trebouxiophyceae incertae sedis</taxon>
        <taxon>Coccomyxaceae</taxon>
        <taxon>Coccomyxa</taxon>
        <taxon>Coccomyxa subellipsoidea</taxon>
    </lineage>
</organism>
<dbReference type="KEGG" id="csl:COCSUDRAFT_60096"/>
<feature type="region of interest" description="Disordered" evidence="1">
    <location>
        <begin position="81"/>
        <end position="144"/>
    </location>
</feature>
<keyword evidence="3" id="KW-1185">Reference proteome</keyword>
<dbReference type="Gene3D" id="1.20.5.170">
    <property type="match status" value="1"/>
</dbReference>
<dbReference type="InterPro" id="IPR046347">
    <property type="entry name" value="bZIP_sf"/>
</dbReference>
<evidence type="ECO:0000313" key="2">
    <source>
        <dbReference type="EMBL" id="EIE18796.1"/>
    </source>
</evidence>
<dbReference type="CDD" id="cd14686">
    <property type="entry name" value="bZIP"/>
    <property type="match status" value="1"/>
</dbReference>
<gene>
    <name evidence="2" type="ORF">COCSUDRAFT_60096</name>
</gene>
<dbReference type="SUPFAM" id="SSF57959">
    <property type="entry name" value="Leucine zipper domain"/>
    <property type="match status" value="1"/>
</dbReference>
<dbReference type="Proteomes" id="UP000007264">
    <property type="component" value="Unassembled WGS sequence"/>
</dbReference>
<evidence type="ECO:0008006" key="4">
    <source>
        <dbReference type="Google" id="ProtNLM"/>
    </source>
</evidence>
<dbReference type="GO" id="GO:0003700">
    <property type="term" value="F:DNA-binding transcription factor activity"/>
    <property type="evidence" value="ECO:0007669"/>
    <property type="project" value="InterPro"/>
</dbReference>
<dbReference type="STRING" id="574566.I0YK77"/>
<dbReference type="OrthoDB" id="10325431at2759"/>
<reference evidence="2 3" key="1">
    <citation type="journal article" date="2012" name="Genome Biol.">
        <title>The genome of the polar eukaryotic microalga coccomyxa subellipsoidea reveals traits of cold adaptation.</title>
        <authorList>
            <person name="Blanc G."/>
            <person name="Agarkova I."/>
            <person name="Grimwood J."/>
            <person name="Kuo A."/>
            <person name="Brueggeman A."/>
            <person name="Dunigan D."/>
            <person name="Gurnon J."/>
            <person name="Ladunga I."/>
            <person name="Lindquist E."/>
            <person name="Lucas S."/>
            <person name="Pangilinan J."/>
            <person name="Proschold T."/>
            <person name="Salamov A."/>
            <person name="Schmutz J."/>
            <person name="Weeks D."/>
            <person name="Yamada T."/>
            <person name="Claverie J.M."/>
            <person name="Grigoriev I."/>
            <person name="Van Etten J."/>
            <person name="Lomsadze A."/>
            <person name="Borodovsky M."/>
        </authorList>
    </citation>
    <scope>NUCLEOTIDE SEQUENCE [LARGE SCALE GENOMIC DNA]</scope>
    <source>
        <strain evidence="2 3">C-169</strain>
    </source>
</reference>
<dbReference type="RefSeq" id="XP_005643340.1">
    <property type="nucleotide sequence ID" value="XM_005643283.1"/>
</dbReference>